<dbReference type="Proteomes" id="UP000320475">
    <property type="component" value="Unassembled WGS sequence"/>
</dbReference>
<accession>A0A507CLP1</accession>
<organism evidence="3 4">
    <name type="scientific">Synchytrium endobioticum</name>
    <dbReference type="NCBI Taxonomy" id="286115"/>
    <lineage>
        <taxon>Eukaryota</taxon>
        <taxon>Fungi</taxon>
        <taxon>Fungi incertae sedis</taxon>
        <taxon>Chytridiomycota</taxon>
        <taxon>Chytridiomycota incertae sedis</taxon>
        <taxon>Chytridiomycetes</taxon>
        <taxon>Synchytriales</taxon>
        <taxon>Synchytriaceae</taxon>
        <taxon>Synchytrium</taxon>
    </lineage>
</organism>
<dbReference type="AlphaFoldDB" id="A0A507CLP1"/>
<sequence>MMATAVMCLLWLVFLSASAVGNSKRRNRAAEEAAFKNLGAYANGNELLANKDHFLALQKHVQHMTAKLLAIYDKLAPKLEQGGHLVYEKDLKDLQDMREFATKEKLPWLSLPLPPRELLPCTKWINTRWAEYIIYLELLYTCKGLIARLDAEPIASTRQRLPIIPDGHSRMPSDLVLAFQKHMDDVTLKLKAAYNNLKLKYYLPAYLGNDPDMETIQKIISNEAKMWSEYPEKLPRNYGNFDENIFSKYYRICRCCSRLLNWHDRDYPSHLHQRPIDSARQSTPNHGNVGSAVSSRVTEPIASNQQWLPVTTDGNAGMSQNCPSADRSEFGSIPNFSLDDLHDNTLVHSSPVAEPTDWTQQWLPVTTDGDAEMLYGCCYADGSPFGTIPNFSLDDLHYNTLVHSSSVAEPTHSTPQWVPLATDGSAGVAQNYPYGEFGPMPDSSLGEPVGTTTAIPYMGDCSSIHETSRLAHPLTPYDDAGPSSSYAGIGTPYPFTTRDPPGTSGHDSSNLPSGSRRLERRSASIS</sequence>
<feature type="compositionally biased region" description="Polar residues" evidence="1">
    <location>
        <begin position="279"/>
        <end position="296"/>
    </location>
</feature>
<evidence type="ECO:0000313" key="3">
    <source>
        <dbReference type="EMBL" id="TPX39524.1"/>
    </source>
</evidence>
<dbReference type="EMBL" id="QEAM01000470">
    <property type="protein sequence ID" value="TPX39524.1"/>
    <property type="molecule type" value="Genomic_DNA"/>
</dbReference>
<name>A0A507CLP1_9FUNG</name>
<evidence type="ECO:0000256" key="2">
    <source>
        <dbReference type="SAM" id="SignalP"/>
    </source>
</evidence>
<gene>
    <name evidence="3" type="ORF">SeLEV6574_g07149</name>
</gene>
<protein>
    <submittedName>
        <fullName evidence="3">Uncharacterized protein</fullName>
    </submittedName>
</protein>
<feature type="region of interest" description="Disordered" evidence="1">
    <location>
        <begin position="276"/>
        <end position="296"/>
    </location>
</feature>
<proteinExistence type="predicted"/>
<keyword evidence="2" id="KW-0732">Signal</keyword>
<reference evidence="3 4" key="1">
    <citation type="journal article" date="2019" name="Sci. Rep.">
        <title>Comparative genomics of chytrid fungi reveal insights into the obligate biotrophic and pathogenic lifestyle of Synchytrium endobioticum.</title>
        <authorList>
            <person name="van de Vossenberg B.T.L.H."/>
            <person name="Warris S."/>
            <person name="Nguyen H.D.T."/>
            <person name="van Gent-Pelzer M.P.E."/>
            <person name="Joly D.L."/>
            <person name="van de Geest H.C."/>
            <person name="Bonants P.J.M."/>
            <person name="Smith D.S."/>
            <person name="Levesque C.A."/>
            <person name="van der Lee T.A.J."/>
        </authorList>
    </citation>
    <scope>NUCLEOTIDE SEQUENCE [LARGE SCALE GENOMIC DNA]</scope>
    <source>
        <strain evidence="3 4">LEV6574</strain>
    </source>
</reference>
<feature type="region of interest" description="Disordered" evidence="1">
    <location>
        <begin position="472"/>
        <end position="526"/>
    </location>
</feature>
<feature type="compositionally biased region" description="Basic and acidic residues" evidence="1">
    <location>
        <begin position="516"/>
        <end position="526"/>
    </location>
</feature>
<dbReference type="VEuPathDB" id="FungiDB:SeMB42_g07242"/>
<comment type="caution">
    <text evidence="3">The sequence shown here is derived from an EMBL/GenBank/DDBJ whole genome shotgun (WGS) entry which is preliminary data.</text>
</comment>
<evidence type="ECO:0000313" key="4">
    <source>
        <dbReference type="Proteomes" id="UP000320475"/>
    </source>
</evidence>
<evidence type="ECO:0000256" key="1">
    <source>
        <dbReference type="SAM" id="MobiDB-lite"/>
    </source>
</evidence>
<feature type="chain" id="PRO_5021283933" evidence="2">
    <location>
        <begin position="20"/>
        <end position="526"/>
    </location>
</feature>
<feature type="signal peptide" evidence="2">
    <location>
        <begin position="1"/>
        <end position="19"/>
    </location>
</feature>